<dbReference type="Proteomes" id="UP000475325">
    <property type="component" value="Unassembled WGS sequence"/>
</dbReference>
<dbReference type="EMBL" id="WIQW01000093">
    <property type="protein sequence ID" value="KAF3085109.1"/>
    <property type="molecule type" value="Genomic_DNA"/>
</dbReference>
<feature type="coiled-coil region" evidence="1">
    <location>
        <begin position="530"/>
        <end position="557"/>
    </location>
</feature>
<feature type="compositionally biased region" description="Basic and acidic residues" evidence="2">
    <location>
        <begin position="107"/>
        <end position="117"/>
    </location>
</feature>
<feature type="compositionally biased region" description="Gly residues" evidence="2">
    <location>
        <begin position="668"/>
        <end position="680"/>
    </location>
</feature>
<feature type="coiled-coil region" evidence="1">
    <location>
        <begin position="349"/>
        <end position="386"/>
    </location>
</feature>
<evidence type="ECO:0000313" key="4">
    <source>
        <dbReference type="Proteomes" id="UP000475325"/>
    </source>
</evidence>
<gene>
    <name evidence="3" type="ORF">TWF102_011732</name>
</gene>
<feature type="compositionally biased region" description="Basic and acidic residues" evidence="2">
    <location>
        <begin position="247"/>
        <end position="256"/>
    </location>
</feature>
<reference evidence="3 4" key="1">
    <citation type="submission" date="2019-06" db="EMBL/GenBank/DDBJ databases">
        <authorList>
            <person name="Palmer J.M."/>
        </authorList>
    </citation>
    <scope>NUCLEOTIDE SEQUENCE [LARGE SCALE GENOMIC DNA]</scope>
    <source>
        <strain evidence="3 4">TWF102</strain>
    </source>
</reference>
<feature type="region of interest" description="Disordered" evidence="2">
    <location>
        <begin position="637"/>
        <end position="697"/>
    </location>
</feature>
<feature type="compositionally biased region" description="Acidic residues" evidence="2">
    <location>
        <begin position="143"/>
        <end position="160"/>
    </location>
</feature>
<organism evidence="3 4">
    <name type="scientific">Orbilia oligospora</name>
    <name type="common">Nematode-trapping fungus</name>
    <name type="synonym">Arthrobotrys oligospora</name>
    <dbReference type="NCBI Taxonomy" id="2813651"/>
    <lineage>
        <taxon>Eukaryota</taxon>
        <taxon>Fungi</taxon>
        <taxon>Dikarya</taxon>
        <taxon>Ascomycota</taxon>
        <taxon>Pezizomycotina</taxon>
        <taxon>Orbiliomycetes</taxon>
        <taxon>Orbiliales</taxon>
        <taxon>Orbiliaceae</taxon>
        <taxon>Orbilia</taxon>
    </lineage>
</organism>
<feature type="compositionally biased region" description="Basic and acidic residues" evidence="2">
    <location>
        <begin position="506"/>
        <end position="515"/>
    </location>
</feature>
<feature type="compositionally biased region" description="Polar residues" evidence="2">
    <location>
        <begin position="219"/>
        <end position="232"/>
    </location>
</feature>
<sequence>MPSSDHLSTPQRILRTSQLNKIAVLPDGMAIPLPPSFLPPPPPPPSFGRKRQRGGNSTIAEQTIDDEDANYIVYPSDDEQVVPLQDERQISAEDQNEDYSDGIETPRNLRADFHSDFEMESDAVFSEDQEPQRKRAKSGGEGGLEDDDDDEYDDDSEVDGYDANNSLVTGINKGKRRVSQRWREDVYRPTPGADSDDSDLNLAEVTPEKKRGKRKSVGKITSGSSRKPTASANGLVRNKSKSTPNLRTEDIPEPSKIRKSRFYEGSMNDRLTRKGGVPPFVNYESTGQADAGAPEYNSFGMIVSSTSSSAMPPPPRPFPRSDLPQSTPPPPKSKFTFFAPISNWFSKRWQKATQEYEERERKKDQEEEVQKQVRVLMERKAKAEKLYAENKLKGINQPRVLDQRIGREPLVTEDQVLQLLDTPTEIGIAYTTDDVYAAPKMNESAMSLATIRAIPSLQGPTPRASTESTGSGRFIDRSQSSHAALGGFHQYRDKNFRDGTPLTADTTDRDVEGFRSRSRSPVLTPIKPLTKAEQKKKERLEKKMLDLKKKLAETELDLSQVLGNEPLATSTPAPKAAPIQKVLNPDETIILIHEDGENRVEVDEADKIVESVMGAPEPTVALPARNRSMSPLKKLLNIGTKKTKETSNTLHAVNESAKIKKSSPSSRGRGGGARGGGRGGKAASKKRNESPDELTAV</sequence>
<evidence type="ECO:0000256" key="2">
    <source>
        <dbReference type="SAM" id="MobiDB-lite"/>
    </source>
</evidence>
<dbReference type="AlphaFoldDB" id="A0A7C8J018"/>
<evidence type="ECO:0000313" key="3">
    <source>
        <dbReference type="EMBL" id="KAF3085109.1"/>
    </source>
</evidence>
<proteinExistence type="predicted"/>
<feature type="compositionally biased region" description="Acidic residues" evidence="2">
    <location>
        <begin position="118"/>
        <end position="129"/>
    </location>
</feature>
<protein>
    <submittedName>
        <fullName evidence="3">Uncharacterized protein</fullName>
    </submittedName>
</protein>
<feature type="region of interest" description="Disordered" evidence="2">
    <location>
        <begin position="85"/>
        <end position="334"/>
    </location>
</feature>
<feature type="region of interest" description="Disordered" evidence="2">
    <location>
        <begin position="496"/>
        <end position="521"/>
    </location>
</feature>
<keyword evidence="1" id="KW-0175">Coiled coil</keyword>
<evidence type="ECO:0000256" key="1">
    <source>
        <dbReference type="SAM" id="Coils"/>
    </source>
</evidence>
<feature type="region of interest" description="Disordered" evidence="2">
    <location>
        <begin position="33"/>
        <end position="69"/>
    </location>
</feature>
<name>A0A7C8J018_ORBOL</name>
<comment type="caution">
    <text evidence="3">The sequence shown here is derived from an EMBL/GenBank/DDBJ whole genome shotgun (WGS) entry which is preliminary data.</text>
</comment>
<accession>A0A7C8J018</accession>
<feature type="compositionally biased region" description="Pro residues" evidence="2">
    <location>
        <begin position="33"/>
        <end position="46"/>
    </location>
</feature>